<evidence type="ECO:0000256" key="3">
    <source>
        <dbReference type="ARBA" id="ARBA00022741"/>
    </source>
</evidence>
<protein>
    <submittedName>
        <fullName evidence="9">ABC transporter ATP-binding protein</fullName>
    </submittedName>
</protein>
<evidence type="ECO:0000313" key="9">
    <source>
        <dbReference type="EMBL" id="MDN0063766.1"/>
    </source>
</evidence>
<dbReference type="PANTHER" id="PTHR24221">
    <property type="entry name" value="ATP-BINDING CASSETTE SUB-FAMILY B"/>
    <property type="match status" value="1"/>
</dbReference>
<dbReference type="SUPFAM" id="SSF52540">
    <property type="entry name" value="P-loop containing nucleoside triphosphate hydrolases"/>
    <property type="match status" value="1"/>
</dbReference>
<evidence type="ECO:0000256" key="4">
    <source>
        <dbReference type="ARBA" id="ARBA00022840"/>
    </source>
</evidence>
<evidence type="ECO:0000259" key="8">
    <source>
        <dbReference type="PROSITE" id="PS50893"/>
    </source>
</evidence>
<comment type="caution">
    <text evidence="9">The sequence shown here is derived from an EMBL/GenBank/DDBJ whole genome shotgun (WGS) entry which is preliminary data.</text>
</comment>
<dbReference type="InterPro" id="IPR039421">
    <property type="entry name" value="Type_1_exporter"/>
</dbReference>
<dbReference type="Proteomes" id="UP001168435">
    <property type="component" value="Unassembled WGS sequence"/>
</dbReference>
<evidence type="ECO:0000256" key="1">
    <source>
        <dbReference type="ARBA" id="ARBA00004651"/>
    </source>
</evidence>
<dbReference type="SMART" id="SM00382">
    <property type="entry name" value="AAA"/>
    <property type="match status" value="1"/>
</dbReference>
<gene>
    <name evidence="9" type="ORF">QVN30_05520</name>
</gene>
<dbReference type="InterPro" id="IPR017871">
    <property type="entry name" value="ABC_transporter-like_CS"/>
</dbReference>
<proteinExistence type="predicted"/>
<comment type="subcellular location">
    <subcellularLocation>
        <location evidence="1">Cell membrane</location>
        <topology evidence="1">Multi-pass membrane protein</topology>
    </subcellularLocation>
</comment>
<evidence type="ECO:0000256" key="2">
    <source>
        <dbReference type="ARBA" id="ARBA00022692"/>
    </source>
</evidence>
<dbReference type="PROSITE" id="PS00211">
    <property type="entry name" value="ABC_TRANSPORTER_1"/>
    <property type="match status" value="1"/>
</dbReference>
<accession>A0ABT7XEG4</accession>
<feature type="transmembrane region" description="Helical" evidence="7">
    <location>
        <begin position="6"/>
        <end position="23"/>
    </location>
</feature>
<evidence type="ECO:0000256" key="5">
    <source>
        <dbReference type="ARBA" id="ARBA00022989"/>
    </source>
</evidence>
<dbReference type="PANTHER" id="PTHR24221:SF654">
    <property type="entry name" value="ATP-BINDING CASSETTE SUB-FAMILY B MEMBER 6"/>
    <property type="match status" value="1"/>
</dbReference>
<organism evidence="9 10">
    <name type="scientific">Collinsella ihumii</name>
    <dbReference type="NCBI Taxonomy" id="1720204"/>
    <lineage>
        <taxon>Bacteria</taxon>
        <taxon>Bacillati</taxon>
        <taxon>Actinomycetota</taxon>
        <taxon>Coriobacteriia</taxon>
        <taxon>Coriobacteriales</taxon>
        <taxon>Coriobacteriaceae</taxon>
        <taxon>Collinsella</taxon>
    </lineage>
</organism>
<name>A0ABT7XEG4_9ACTN</name>
<dbReference type="InterPro" id="IPR036640">
    <property type="entry name" value="ABC1_TM_sf"/>
</dbReference>
<dbReference type="EMBL" id="JAUEIQ010000004">
    <property type="protein sequence ID" value="MDN0063766.1"/>
    <property type="molecule type" value="Genomic_DNA"/>
</dbReference>
<evidence type="ECO:0000256" key="6">
    <source>
        <dbReference type="ARBA" id="ARBA00023136"/>
    </source>
</evidence>
<dbReference type="InterPro" id="IPR003593">
    <property type="entry name" value="AAA+_ATPase"/>
</dbReference>
<sequence>MNGGQIILRLGFATTVLAGAAFIMDGTCTFMTLFAFLVVVSRIYAPFDQCLMLIAELFSARTASARMRSFYEEPLATGDGAFEPVGHDVVFDDVSFSYGGAEQVLSHVSFTAREGEVTALVGPSGSGKSTCARLAARFWDASDGRVSVGGVDVSAVDHESLLRDFSVVFQDVLLFDDTVMGNIRLGRRDATDEEVLAAARAANCDDFVSRMPQGYDTMIGENGSKLSGGERQRISIARALLKDAPVVLLDEATASLDVENETAVQTALSRLLADRTVIVIAHRMRTVLSANKIVVLDEGRVVEQGSPDELLAADGLFARMVRLQRESADWML</sequence>
<dbReference type="PROSITE" id="PS50893">
    <property type="entry name" value="ABC_TRANSPORTER_2"/>
    <property type="match status" value="1"/>
</dbReference>
<dbReference type="Gene3D" id="3.40.50.300">
    <property type="entry name" value="P-loop containing nucleotide triphosphate hydrolases"/>
    <property type="match status" value="1"/>
</dbReference>
<keyword evidence="2 7" id="KW-0812">Transmembrane</keyword>
<dbReference type="InterPro" id="IPR003439">
    <property type="entry name" value="ABC_transporter-like_ATP-bd"/>
</dbReference>
<dbReference type="Pfam" id="PF00005">
    <property type="entry name" value="ABC_tran"/>
    <property type="match status" value="1"/>
</dbReference>
<reference evidence="9" key="1">
    <citation type="submission" date="2023-06" db="EMBL/GenBank/DDBJ databases">
        <authorList>
            <person name="Zeman M."/>
            <person name="Kubasova T."/>
            <person name="Jahodarova E."/>
            <person name="Nykrynova M."/>
            <person name="Rychlik I."/>
        </authorList>
    </citation>
    <scope>NUCLEOTIDE SEQUENCE</scope>
    <source>
        <strain evidence="9">176_SSukc20</strain>
    </source>
</reference>
<evidence type="ECO:0000256" key="7">
    <source>
        <dbReference type="SAM" id="Phobius"/>
    </source>
</evidence>
<evidence type="ECO:0000313" key="10">
    <source>
        <dbReference type="Proteomes" id="UP001168435"/>
    </source>
</evidence>
<keyword evidence="5 7" id="KW-1133">Transmembrane helix</keyword>
<keyword evidence="10" id="KW-1185">Reference proteome</keyword>
<dbReference type="InterPro" id="IPR027417">
    <property type="entry name" value="P-loop_NTPase"/>
</dbReference>
<keyword evidence="3" id="KW-0547">Nucleotide-binding</keyword>
<reference evidence="9" key="2">
    <citation type="submission" date="2024-05" db="EMBL/GenBank/DDBJ databases">
        <title>Identification and characterization of horizontal gene transfer across gut microbiota members of farm animals based on homology search.</title>
        <authorList>
            <person name="Schwarzerova J."/>
            <person name="Nykrynova M."/>
            <person name="Jureckova K."/>
            <person name="Cejkova D."/>
            <person name="Rychlik I."/>
        </authorList>
    </citation>
    <scope>NUCLEOTIDE SEQUENCE</scope>
    <source>
        <strain evidence="9">176_SSukc20</strain>
    </source>
</reference>
<dbReference type="RefSeq" id="WP_289835727.1">
    <property type="nucleotide sequence ID" value="NZ_JAUEIQ010000004.1"/>
</dbReference>
<keyword evidence="6 7" id="KW-0472">Membrane</keyword>
<dbReference type="GO" id="GO:0005524">
    <property type="term" value="F:ATP binding"/>
    <property type="evidence" value="ECO:0007669"/>
    <property type="project" value="UniProtKB-KW"/>
</dbReference>
<feature type="domain" description="ABC transporter" evidence="8">
    <location>
        <begin position="89"/>
        <end position="323"/>
    </location>
</feature>
<dbReference type="SUPFAM" id="SSF90123">
    <property type="entry name" value="ABC transporter transmembrane region"/>
    <property type="match status" value="1"/>
</dbReference>
<dbReference type="Gene3D" id="1.20.1560.10">
    <property type="entry name" value="ABC transporter type 1, transmembrane domain"/>
    <property type="match status" value="1"/>
</dbReference>
<keyword evidence="4 9" id="KW-0067">ATP-binding</keyword>